<evidence type="ECO:0000313" key="3">
    <source>
        <dbReference type="EMBL" id="HGV66620.1"/>
    </source>
</evidence>
<dbReference type="SUPFAM" id="SSF55831">
    <property type="entry name" value="Thymidylate synthase/dCMP hydroxymethylase"/>
    <property type="match status" value="1"/>
</dbReference>
<proteinExistence type="predicted"/>
<dbReference type="Gene3D" id="3.30.572.10">
    <property type="entry name" value="Thymidylate synthase/dCMP hydroxymethylase domain"/>
    <property type="match status" value="1"/>
</dbReference>
<dbReference type="GO" id="GO:0016740">
    <property type="term" value="F:transferase activity"/>
    <property type="evidence" value="ECO:0007669"/>
    <property type="project" value="UniProtKB-KW"/>
</dbReference>
<protein>
    <recommendedName>
        <fullName evidence="2">Thymidylate synthase/dCMP hydroxymethylase domain-containing protein</fullName>
    </recommendedName>
</protein>
<feature type="domain" description="Thymidylate synthase/dCMP hydroxymethylase" evidence="2">
    <location>
        <begin position="259"/>
        <end position="387"/>
    </location>
</feature>
<evidence type="ECO:0000256" key="1">
    <source>
        <dbReference type="ARBA" id="ARBA00022679"/>
    </source>
</evidence>
<dbReference type="InterPro" id="IPR023451">
    <property type="entry name" value="Thymidate_synth/dCMP_Mease_dom"/>
</dbReference>
<dbReference type="InterPro" id="IPR030688">
    <property type="entry name" value="MeTrfase_MtrA/MtxA"/>
</dbReference>
<dbReference type="InterPro" id="IPR036926">
    <property type="entry name" value="Thymidate_synth/dCMP_Mease_sf"/>
</dbReference>
<accession>A0A7J3QDX7</accession>
<dbReference type="Pfam" id="PF00303">
    <property type="entry name" value="Thymidylat_synt"/>
    <property type="match status" value="1"/>
</dbReference>
<organism evidence="3">
    <name type="scientific">Ignisphaera aggregans</name>
    <dbReference type="NCBI Taxonomy" id="334771"/>
    <lineage>
        <taxon>Archaea</taxon>
        <taxon>Thermoproteota</taxon>
        <taxon>Thermoprotei</taxon>
        <taxon>Desulfurococcales</taxon>
        <taxon>Desulfurococcaceae</taxon>
        <taxon>Ignisphaera</taxon>
    </lineage>
</organism>
<dbReference type="AlphaFoldDB" id="A0A7J3QDX7"/>
<keyword evidence="1" id="KW-0808">Transferase</keyword>
<dbReference type="Pfam" id="PF04208">
    <property type="entry name" value="MtrA"/>
    <property type="match status" value="1"/>
</dbReference>
<sequence>MKKIKVSWTIKYPHVVYGNPYSPIAVCIIYPHRYPDRGVDFTDFDAKQYKEYISLCERFVSYGAAVAGLQNTELGVFYVAKTILSNPNIRYLVVVGKEFGHKIGSLYRSISLNLYDESIRRYLSRETFDSLRSQIEIIDLIGYDPFKIENIVKKIIEASYQESPKEIVFNGRKWIVWDKGAVEKYISSRKSYRLSILGYTIIIDVDSINSAWIVTLDMVSTYGVEIRDWRGRRLVLPYTLIINIDNPLNTEGLDKASLDEYFNEMLSGGIREGESYTYGHRLFKWFGLNQVEKAINKIRNGYLTQGHITLYDPRIDLESNDIPCITEIHIKVIENEVSLRASIRSWDVARALPFNLYALSRLLELIAKELKKSIGKLIIIADEPHIYL</sequence>
<evidence type="ECO:0000259" key="2">
    <source>
        <dbReference type="Pfam" id="PF00303"/>
    </source>
</evidence>
<name>A0A7J3QDX7_9CREN</name>
<reference evidence="3" key="1">
    <citation type="journal article" date="2020" name="mSystems">
        <title>Genome- and Community-Level Interaction Insights into Carbon Utilization and Element Cycling Functions of Hydrothermarchaeota in Hydrothermal Sediment.</title>
        <authorList>
            <person name="Zhou Z."/>
            <person name="Liu Y."/>
            <person name="Xu W."/>
            <person name="Pan J."/>
            <person name="Luo Z.H."/>
            <person name="Li M."/>
        </authorList>
    </citation>
    <scope>NUCLEOTIDE SEQUENCE [LARGE SCALE GENOMIC DNA]</scope>
    <source>
        <strain evidence="3">SpSt-721</strain>
    </source>
</reference>
<gene>
    <name evidence="3" type="ORF">ENV02_02235</name>
</gene>
<comment type="caution">
    <text evidence="3">The sequence shown here is derived from an EMBL/GenBank/DDBJ whole genome shotgun (WGS) entry which is preliminary data.</text>
</comment>
<dbReference type="EMBL" id="DTET01000112">
    <property type="protein sequence ID" value="HGV66620.1"/>
    <property type="molecule type" value="Genomic_DNA"/>
</dbReference>